<feature type="compositionally biased region" description="Basic and acidic residues" evidence="1">
    <location>
        <begin position="121"/>
        <end position="137"/>
    </location>
</feature>
<keyword evidence="4" id="KW-1185">Reference proteome</keyword>
<evidence type="ECO:0000313" key="3">
    <source>
        <dbReference type="EMBL" id="KAG7306625.1"/>
    </source>
</evidence>
<evidence type="ECO:0000256" key="2">
    <source>
        <dbReference type="SAM" id="SignalP"/>
    </source>
</evidence>
<keyword evidence="2" id="KW-0732">Signal</keyword>
<feature type="region of interest" description="Disordered" evidence="1">
    <location>
        <begin position="112"/>
        <end position="147"/>
    </location>
</feature>
<evidence type="ECO:0000256" key="1">
    <source>
        <dbReference type="SAM" id="MobiDB-lite"/>
    </source>
</evidence>
<evidence type="ECO:0000313" key="4">
    <source>
        <dbReference type="Proteomes" id="UP000823941"/>
    </source>
</evidence>
<dbReference type="Proteomes" id="UP000823941">
    <property type="component" value="Chromosome 11"/>
</dbReference>
<feature type="chain" id="PRO_5046459352" evidence="2">
    <location>
        <begin position="28"/>
        <end position="289"/>
    </location>
</feature>
<feature type="compositionally biased region" description="Polar residues" evidence="1">
    <location>
        <begin position="224"/>
        <end position="240"/>
    </location>
</feature>
<feature type="signal peptide" evidence="2">
    <location>
        <begin position="1"/>
        <end position="27"/>
    </location>
</feature>
<reference evidence="3 4" key="1">
    <citation type="submission" date="2021-06" db="EMBL/GenBank/DDBJ databases">
        <title>A haploid diamondback moth (Plutella xylostella L.) genome assembly resolves 31 chromosomes and identifies a diamide resistance mutation.</title>
        <authorList>
            <person name="Ward C.M."/>
            <person name="Perry K.D."/>
            <person name="Baker G."/>
            <person name="Powis K."/>
            <person name="Heckel D.G."/>
            <person name="Baxter S.W."/>
        </authorList>
    </citation>
    <scope>NUCLEOTIDE SEQUENCE [LARGE SCALE GENOMIC DNA]</scope>
    <source>
        <strain evidence="3 4">LV</strain>
        <tissue evidence="3">Single pupa</tissue>
    </source>
</reference>
<organism evidence="3 4">
    <name type="scientific">Plutella xylostella</name>
    <name type="common">Diamondback moth</name>
    <name type="synonym">Plutella maculipennis</name>
    <dbReference type="NCBI Taxonomy" id="51655"/>
    <lineage>
        <taxon>Eukaryota</taxon>
        <taxon>Metazoa</taxon>
        <taxon>Ecdysozoa</taxon>
        <taxon>Arthropoda</taxon>
        <taxon>Hexapoda</taxon>
        <taxon>Insecta</taxon>
        <taxon>Pterygota</taxon>
        <taxon>Neoptera</taxon>
        <taxon>Endopterygota</taxon>
        <taxon>Lepidoptera</taxon>
        <taxon>Glossata</taxon>
        <taxon>Ditrysia</taxon>
        <taxon>Yponomeutoidea</taxon>
        <taxon>Plutellidae</taxon>
        <taxon>Plutella</taxon>
    </lineage>
</organism>
<protein>
    <submittedName>
        <fullName evidence="3">Uncharacterized protein</fullName>
    </submittedName>
</protein>
<comment type="caution">
    <text evidence="3">The sequence shown here is derived from an EMBL/GenBank/DDBJ whole genome shotgun (WGS) entry which is preliminary data.</text>
</comment>
<proteinExistence type="predicted"/>
<dbReference type="EMBL" id="JAHIBW010000011">
    <property type="protein sequence ID" value="KAG7306625.1"/>
    <property type="molecule type" value="Genomic_DNA"/>
</dbReference>
<sequence length="289" mass="32850">MNSFVNSTKILLVVLSIANSNVQPTDAIQQIFQYDIPPLPENLFIIKHPERKMEREEILQRGFMSPEVETLKVPEGIEESTENLLEDPSTLEALIKRYQLLDELIKRKFNPISEGSGKKNSSREEIIEGTNLDKDLNDTGSGKKNSSWEEIFGEPDLDMDLNDTEPFLFQPPFMYVGINATWDPNESKIPDVGETGQIQKLRLDADTIFQTDAGKTSKGPKNGPQATVTTQSDENKPQVSRNPINYILDRTNVTLLLKGDPFMQRLMKIRQKKKDNFIKKYNNKALYSG</sequence>
<name>A0ABQ7QNK2_PLUXY</name>
<gene>
    <name evidence="3" type="ORF">JYU34_007998</name>
</gene>
<accession>A0ABQ7QNK2</accession>
<feature type="region of interest" description="Disordered" evidence="1">
    <location>
        <begin position="211"/>
        <end position="240"/>
    </location>
</feature>